<protein>
    <recommendedName>
        <fullName evidence="4">Integral membrane protein</fullName>
    </recommendedName>
</protein>
<dbReference type="Proteomes" id="UP001187346">
    <property type="component" value="Unassembled WGS sequence"/>
</dbReference>
<feature type="transmembrane region" description="Helical" evidence="1">
    <location>
        <begin position="7"/>
        <end position="27"/>
    </location>
</feature>
<keyword evidence="1" id="KW-1133">Transmembrane helix</keyword>
<dbReference type="RefSeq" id="WP_317772749.1">
    <property type="nucleotide sequence ID" value="NZ_JAWMAJ010000068.1"/>
</dbReference>
<dbReference type="EMBL" id="JAWMAJ010000068">
    <property type="protein sequence ID" value="MDV7218513.1"/>
    <property type="molecule type" value="Genomic_DNA"/>
</dbReference>
<evidence type="ECO:0008006" key="4">
    <source>
        <dbReference type="Google" id="ProtNLM"/>
    </source>
</evidence>
<evidence type="ECO:0000313" key="3">
    <source>
        <dbReference type="Proteomes" id="UP001187346"/>
    </source>
</evidence>
<organism evidence="2 3">
    <name type="scientific">Streptomyces prunicolor</name>
    <dbReference type="NCBI Taxonomy" id="67348"/>
    <lineage>
        <taxon>Bacteria</taxon>
        <taxon>Bacillati</taxon>
        <taxon>Actinomycetota</taxon>
        <taxon>Actinomycetes</taxon>
        <taxon>Kitasatosporales</taxon>
        <taxon>Streptomycetaceae</taxon>
        <taxon>Streptomyces</taxon>
    </lineage>
</organism>
<sequence>MGQRAQAAGGCLTAALGAGVGLAVWSYDVRARFQRFEASPDWSVLYAELPLAVLGGVLVSLGVWALVQRIR</sequence>
<keyword evidence="3" id="KW-1185">Reference proteome</keyword>
<name>A0ABU4FEQ0_9ACTN</name>
<accession>A0ABU4FEQ0</accession>
<feature type="transmembrane region" description="Helical" evidence="1">
    <location>
        <begin position="47"/>
        <end position="67"/>
    </location>
</feature>
<comment type="caution">
    <text evidence="2">The sequence shown here is derived from an EMBL/GenBank/DDBJ whole genome shotgun (WGS) entry which is preliminary data.</text>
</comment>
<keyword evidence="1" id="KW-0472">Membrane</keyword>
<gene>
    <name evidence="2" type="ORF">R5A26_21435</name>
</gene>
<proteinExistence type="predicted"/>
<evidence type="ECO:0000313" key="2">
    <source>
        <dbReference type="EMBL" id="MDV7218513.1"/>
    </source>
</evidence>
<reference evidence="2 3" key="1">
    <citation type="submission" date="2023-10" db="EMBL/GenBank/DDBJ databases">
        <title>Characterization of rhizosphere-enriched actinobacteria from wheat plants lab-grown on chernevaya soil.</title>
        <authorList>
            <person name="Tikhonova E.N."/>
            <person name="Konopkin A."/>
            <person name="Kravchenko I.K."/>
        </authorList>
    </citation>
    <scope>NUCLEOTIDE SEQUENCE [LARGE SCALE GENOMIC DNA]</scope>
    <source>
        <strain evidence="2 3">RR29</strain>
    </source>
</reference>
<keyword evidence="1" id="KW-0812">Transmembrane</keyword>
<evidence type="ECO:0000256" key="1">
    <source>
        <dbReference type="SAM" id="Phobius"/>
    </source>
</evidence>